<keyword evidence="2" id="KW-1133">Transmembrane helix</keyword>
<evidence type="ECO:0000256" key="2">
    <source>
        <dbReference type="SAM" id="Phobius"/>
    </source>
</evidence>
<feature type="region of interest" description="Disordered" evidence="1">
    <location>
        <begin position="266"/>
        <end position="341"/>
    </location>
</feature>
<name>A0A917WEW7_9ACTN</name>
<feature type="compositionally biased region" description="Low complexity" evidence="1">
    <location>
        <begin position="294"/>
        <end position="308"/>
    </location>
</feature>
<dbReference type="Proteomes" id="UP000655208">
    <property type="component" value="Unassembled WGS sequence"/>
</dbReference>
<dbReference type="AlphaFoldDB" id="A0A917WEW7"/>
<proteinExistence type="predicted"/>
<evidence type="ECO:0008006" key="5">
    <source>
        <dbReference type="Google" id="ProtNLM"/>
    </source>
</evidence>
<evidence type="ECO:0000313" key="4">
    <source>
        <dbReference type="Proteomes" id="UP000655208"/>
    </source>
</evidence>
<keyword evidence="2" id="KW-0812">Transmembrane</keyword>
<organism evidence="3 4">
    <name type="scientific">Nakamurella endophytica</name>
    <dbReference type="NCBI Taxonomy" id="1748367"/>
    <lineage>
        <taxon>Bacteria</taxon>
        <taxon>Bacillati</taxon>
        <taxon>Actinomycetota</taxon>
        <taxon>Actinomycetes</taxon>
        <taxon>Nakamurellales</taxon>
        <taxon>Nakamurellaceae</taxon>
        <taxon>Nakamurella</taxon>
    </lineage>
</organism>
<feature type="transmembrane region" description="Helical" evidence="2">
    <location>
        <begin position="174"/>
        <end position="193"/>
    </location>
</feature>
<keyword evidence="4" id="KW-1185">Reference proteome</keyword>
<feature type="transmembrane region" description="Helical" evidence="2">
    <location>
        <begin position="20"/>
        <end position="40"/>
    </location>
</feature>
<sequence>MRAATAAPRAAPEIHIETDFVVLHPVMWMFLAVLVTFVLTRTITRRIRAKQREAEVRAAAGDPESGGAGVLRNISVGGVHVHHQVLGILLMSVIGIIVFASTPDGVGLNICAALFGVGLSLAFDEFAMWLHLDDVYWSAEGRQSVDAIFVVLMVTGVLIGGADFLTGDVGTATWWGSVGGLLVVLVLAVVCLLKGKVMLGVIGIVVQPLVIIGAFRLGKPESWWGRRYYRRQPRRLARSRKRFGPRYDARWNRVRDFFGGKPDPTAAPLAAPLGTAPPAPAASSAPASPPVPAAPVASSAPAAPAASGEAVDPGQRTTVGRGSAGTPPAADRTASGAHSTS</sequence>
<gene>
    <name evidence="3" type="ORF">GCM10011594_15900</name>
</gene>
<feature type="transmembrane region" description="Helical" evidence="2">
    <location>
        <begin position="81"/>
        <end position="100"/>
    </location>
</feature>
<comment type="caution">
    <text evidence="3">The sequence shown here is derived from an EMBL/GenBank/DDBJ whole genome shotgun (WGS) entry which is preliminary data.</text>
</comment>
<feature type="transmembrane region" description="Helical" evidence="2">
    <location>
        <begin position="200"/>
        <end position="218"/>
    </location>
</feature>
<reference evidence="3" key="1">
    <citation type="journal article" date="2014" name="Int. J. Syst. Evol. Microbiol.">
        <title>Complete genome sequence of Corynebacterium casei LMG S-19264T (=DSM 44701T), isolated from a smear-ripened cheese.</title>
        <authorList>
            <consortium name="US DOE Joint Genome Institute (JGI-PGF)"/>
            <person name="Walter F."/>
            <person name="Albersmeier A."/>
            <person name="Kalinowski J."/>
            <person name="Ruckert C."/>
        </authorList>
    </citation>
    <scope>NUCLEOTIDE SEQUENCE</scope>
    <source>
        <strain evidence="3">CGMCC 4.7308</strain>
    </source>
</reference>
<dbReference type="RefSeq" id="WP_229674163.1">
    <property type="nucleotide sequence ID" value="NZ_BMNA01000003.1"/>
</dbReference>
<evidence type="ECO:0000256" key="1">
    <source>
        <dbReference type="SAM" id="MobiDB-lite"/>
    </source>
</evidence>
<reference evidence="3" key="2">
    <citation type="submission" date="2020-09" db="EMBL/GenBank/DDBJ databases">
        <authorList>
            <person name="Sun Q."/>
            <person name="Zhou Y."/>
        </authorList>
    </citation>
    <scope>NUCLEOTIDE SEQUENCE</scope>
    <source>
        <strain evidence="3">CGMCC 4.7308</strain>
    </source>
</reference>
<keyword evidence="2" id="KW-0472">Membrane</keyword>
<feature type="transmembrane region" description="Helical" evidence="2">
    <location>
        <begin position="144"/>
        <end position="162"/>
    </location>
</feature>
<dbReference type="EMBL" id="BMNA01000003">
    <property type="protein sequence ID" value="GGL96957.1"/>
    <property type="molecule type" value="Genomic_DNA"/>
</dbReference>
<protein>
    <recommendedName>
        <fullName evidence="5">Integral membrane protein</fullName>
    </recommendedName>
</protein>
<accession>A0A917WEW7</accession>
<feature type="transmembrane region" description="Helical" evidence="2">
    <location>
        <begin position="106"/>
        <end position="123"/>
    </location>
</feature>
<evidence type="ECO:0000313" key="3">
    <source>
        <dbReference type="EMBL" id="GGL96957.1"/>
    </source>
</evidence>